<dbReference type="EMBL" id="AQQY01000003">
    <property type="protein sequence ID" value="KCV82507.1"/>
    <property type="molecule type" value="Genomic_DNA"/>
</dbReference>
<keyword evidence="4 7" id="KW-0133">Cell shape</keyword>
<dbReference type="AlphaFoldDB" id="A0A058ZMT7"/>
<dbReference type="eggNOG" id="COG3034">
    <property type="taxonomic scope" value="Bacteria"/>
</dbReference>
<evidence type="ECO:0000256" key="3">
    <source>
        <dbReference type="ARBA" id="ARBA00022679"/>
    </source>
</evidence>
<dbReference type="GO" id="GO:0009252">
    <property type="term" value="P:peptidoglycan biosynthetic process"/>
    <property type="evidence" value="ECO:0007669"/>
    <property type="project" value="UniProtKB-UniPathway"/>
</dbReference>
<accession>A0A058ZMT7</accession>
<evidence type="ECO:0000256" key="1">
    <source>
        <dbReference type="ARBA" id="ARBA00004752"/>
    </source>
</evidence>
<evidence type="ECO:0000256" key="6">
    <source>
        <dbReference type="ARBA" id="ARBA00023316"/>
    </source>
</evidence>
<feature type="domain" description="L,D-TPase catalytic" evidence="8">
    <location>
        <begin position="47"/>
        <end position="178"/>
    </location>
</feature>
<organism evidence="9 10">
    <name type="scientific">Actibacterium atlanticum</name>
    <dbReference type="NCBI Taxonomy" id="1461693"/>
    <lineage>
        <taxon>Bacteria</taxon>
        <taxon>Pseudomonadati</taxon>
        <taxon>Pseudomonadota</taxon>
        <taxon>Alphaproteobacteria</taxon>
        <taxon>Rhodobacterales</taxon>
        <taxon>Roseobacteraceae</taxon>
        <taxon>Actibacterium</taxon>
    </lineage>
</organism>
<comment type="pathway">
    <text evidence="1 7">Cell wall biogenesis; peptidoglycan biosynthesis.</text>
</comment>
<evidence type="ECO:0000256" key="2">
    <source>
        <dbReference type="ARBA" id="ARBA00005992"/>
    </source>
</evidence>
<evidence type="ECO:0000259" key="8">
    <source>
        <dbReference type="PROSITE" id="PS52029"/>
    </source>
</evidence>
<dbReference type="PROSITE" id="PS51257">
    <property type="entry name" value="PROKAR_LIPOPROTEIN"/>
    <property type="match status" value="1"/>
</dbReference>
<feature type="active site" description="Nucleophile" evidence="7">
    <location>
        <position position="154"/>
    </location>
</feature>
<dbReference type="PATRIC" id="fig|1461693.3.peg.1253"/>
<proteinExistence type="inferred from homology"/>
<evidence type="ECO:0000313" key="9">
    <source>
        <dbReference type="EMBL" id="KCV82507.1"/>
    </source>
</evidence>
<evidence type="ECO:0000313" key="10">
    <source>
        <dbReference type="Proteomes" id="UP000024836"/>
    </source>
</evidence>
<evidence type="ECO:0000256" key="7">
    <source>
        <dbReference type="PROSITE-ProRule" id="PRU01373"/>
    </source>
</evidence>
<comment type="similarity">
    <text evidence="2">Belongs to the YkuD family.</text>
</comment>
<dbReference type="GO" id="GO:0071555">
    <property type="term" value="P:cell wall organization"/>
    <property type="evidence" value="ECO:0007669"/>
    <property type="project" value="UniProtKB-UniRule"/>
</dbReference>
<dbReference type="STRING" id="1461693.ATO10_06181"/>
<dbReference type="GO" id="GO:0004180">
    <property type="term" value="F:carboxypeptidase activity"/>
    <property type="evidence" value="ECO:0007669"/>
    <property type="project" value="UniProtKB-ARBA"/>
</dbReference>
<sequence length="179" mass="20051">MLYFARKRNEQLMVHNFRVLAAMAVCLLLIGCSSGPRFLSYNGPEVTRIVVMKEDRRMYLMHGDEILEKYKIELGFAPIGDKKIEGDGKTPEGRYYIDRRNPRSAFHLSLGISYPNAQDRAEAAALGKPPGGDIFIHGRAKKNRGKGPDWTAGCISVKDGQMEKIYAMVNNGTVIDIFP</sequence>
<protein>
    <recommendedName>
        <fullName evidence="8">L,D-TPase catalytic domain-containing protein</fullName>
    </recommendedName>
</protein>
<keyword evidence="5 7" id="KW-0573">Peptidoglycan synthesis</keyword>
<keyword evidence="3" id="KW-0808">Transferase</keyword>
<name>A0A058ZMT7_9RHOB</name>
<evidence type="ECO:0000256" key="5">
    <source>
        <dbReference type="ARBA" id="ARBA00022984"/>
    </source>
</evidence>
<dbReference type="PANTHER" id="PTHR36699:SF1">
    <property type="entry name" value="L,D-TRANSPEPTIDASE YAFK-RELATED"/>
    <property type="match status" value="1"/>
</dbReference>
<dbReference type="CDD" id="cd16913">
    <property type="entry name" value="YkuD_like"/>
    <property type="match status" value="1"/>
</dbReference>
<dbReference type="GO" id="GO:0016740">
    <property type="term" value="F:transferase activity"/>
    <property type="evidence" value="ECO:0007669"/>
    <property type="project" value="UniProtKB-KW"/>
</dbReference>
<dbReference type="Gene3D" id="2.40.440.10">
    <property type="entry name" value="L,D-transpeptidase catalytic domain-like"/>
    <property type="match status" value="1"/>
</dbReference>
<dbReference type="Proteomes" id="UP000024836">
    <property type="component" value="Unassembled WGS sequence"/>
</dbReference>
<dbReference type="Pfam" id="PF03734">
    <property type="entry name" value="YkuD"/>
    <property type="match status" value="1"/>
</dbReference>
<keyword evidence="6 7" id="KW-0961">Cell wall biogenesis/degradation</keyword>
<reference evidence="9 10" key="1">
    <citation type="submission" date="2013-04" db="EMBL/GenBank/DDBJ databases">
        <title>Shimia sp. 22II-S11-Z10 Genome Sequencing.</title>
        <authorList>
            <person name="Lai Q."/>
            <person name="Li G."/>
            <person name="Shao Z."/>
        </authorList>
    </citation>
    <scope>NUCLEOTIDE SEQUENCE [LARGE SCALE GENOMIC DNA]</scope>
    <source>
        <strain evidence="10">22II-S11-Z10</strain>
    </source>
</reference>
<dbReference type="UniPathway" id="UPA00219"/>
<dbReference type="InterPro" id="IPR038063">
    <property type="entry name" value="Transpep_catalytic_dom"/>
</dbReference>
<gene>
    <name evidence="9" type="ORF">ATO10_06181</name>
</gene>
<keyword evidence="10" id="KW-1185">Reference proteome</keyword>
<comment type="caution">
    <text evidence="9">The sequence shown here is derived from an EMBL/GenBank/DDBJ whole genome shotgun (WGS) entry which is preliminary data.</text>
</comment>
<dbReference type="SUPFAM" id="SSF141523">
    <property type="entry name" value="L,D-transpeptidase catalytic domain-like"/>
    <property type="match status" value="1"/>
</dbReference>
<dbReference type="PROSITE" id="PS52029">
    <property type="entry name" value="LD_TPASE"/>
    <property type="match status" value="1"/>
</dbReference>
<dbReference type="PANTHER" id="PTHR36699">
    <property type="entry name" value="LD-TRANSPEPTIDASE"/>
    <property type="match status" value="1"/>
</dbReference>
<evidence type="ECO:0000256" key="4">
    <source>
        <dbReference type="ARBA" id="ARBA00022960"/>
    </source>
</evidence>
<dbReference type="InterPro" id="IPR005490">
    <property type="entry name" value="LD_TPept_cat_dom"/>
</dbReference>
<feature type="active site" description="Proton donor/acceptor" evidence="7">
    <location>
        <position position="137"/>
    </location>
</feature>
<dbReference type="GO" id="GO:0008360">
    <property type="term" value="P:regulation of cell shape"/>
    <property type="evidence" value="ECO:0007669"/>
    <property type="project" value="UniProtKB-UniRule"/>
</dbReference>